<gene>
    <name evidence="2" type="ORF">BATDEDRAFT_28819</name>
</gene>
<feature type="region of interest" description="Disordered" evidence="1">
    <location>
        <begin position="208"/>
        <end position="227"/>
    </location>
</feature>
<feature type="compositionally biased region" description="Basic and acidic residues" evidence="1">
    <location>
        <begin position="216"/>
        <end position="227"/>
    </location>
</feature>
<dbReference type="GeneID" id="18239777"/>
<evidence type="ECO:0000313" key="2">
    <source>
        <dbReference type="EMBL" id="EGF76102.1"/>
    </source>
</evidence>
<dbReference type="AlphaFoldDB" id="F4PF89"/>
<dbReference type="HOGENOM" id="CLU_1219503_0_0_1"/>
<protein>
    <submittedName>
        <fullName evidence="2">Uncharacterized protein</fullName>
    </submittedName>
</protein>
<sequence>MTPTLVGGDDPPLTGHGFDIREIFGSSGGVPGLPLGFSLFVGLVGTQSEGLRALPSEMIKRSRSEGGKKYRVRASKKKLVPHQLWAWWADYLPAHVSLLCHRDLEGILNGIDRDCNSEDYFKDIQRVLTTRFAYSNSNPVDQGVVFTLNMGEGPSPALNSFATYSFEYRDESVVVPVGDLQAFPLQLDPVSILIHLFTKSLGGLRAIRGDPSGQDPELKLPPRLRDP</sequence>
<proteinExistence type="predicted"/>
<dbReference type="RefSeq" id="XP_006683273.1">
    <property type="nucleotide sequence ID" value="XM_006683210.1"/>
</dbReference>
<accession>F4PF89</accession>
<reference evidence="2 3" key="1">
    <citation type="submission" date="2009-12" db="EMBL/GenBank/DDBJ databases">
        <title>The draft genome of Batrachochytrium dendrobatidis.</title>
        <authorList>
            <consortium name="US DOE Joint Genome Institute (JGI-PGF)"/>
            <person name="Kuo A."/>
            <person name="Salamov A."/>
            <person name="Schmutz J."/>
            <person name="Lucas S."/>
            <person name="Pitluck S."/>
            <person name="Rosenblum E."/>
            <person name="Stajich J."/>
            <person name="Eisen M."/>
            <person name="Grigoriev I.V."/>
        </authorList>
    </citation>
    <scope>NUCLEOTIDE SEQUENCE [LARGE SCALE GENOMIC DNA]</scope>
    <source>
        <strain evidence="3">JAM81 / FGSC 10211</strain>
    </source>
</reference>
<dbReference type="EMBL" id="GL882915">
    <property type="protein sequence ID" value="EGF76102.1"/>
    <property type="molecule type" value="Genomic_DNA"/>
</dbReference>
<name>F4PF89_BATDJ</name>
<keyword evidence="3" id="KW-1185">Reference proteome</keyword>
<evidence type="ECO:0000313" key="3">
    <source>
        <dbReference type="Proteomes" id="UP000007241"/>
    </source>
</evidence>
<dbReference type="InParanoid" id="F4PF89"/>
<evidence type="ECO:0000256" key="1">
    <source>
        <dbReference type="SAM" id="MobiDB-lite"/>
    </source>
</evidence>
<organism evidence="2 3">
    <name type="scientific">Batrachochytrium dendrobatidis (strain JAM81 / FGSC 10211)</name>
    <name type="common">Frog chytrid fungus</name>
    <dbReference type="NCBI Taxonomy" id="684364"/>
    <lineage>
        <taxon>Eukaryota</taxon>
        <taxon>Fungi</taxon>
        <taxon>Fungi incertae sedis</taxon>
        <taxon>Chytridiomycota</taxon>
        <taxon>Chytridiomycota incertae sedis</taxon>
        <taxon>Chytridiomycetes</taxon>
        <taxon>Rhizophydiales</taxon>
        <taxon>Rhizophydiales incertae sedis</taxon>
        <taxon>Batrachochytrium</taxon>
    </lineage>
</organism>
<dbReference type="Proteomes" id="UP000007241">
    <property type="component" value="Unassembled WGS sequence"/>
</dbReference>